<proteinExistence type="predicted"/>
<comment type="caution">
    <text evidence="2">The sequence shown here is derived from an EMBL/GenBank/DDBJ whole genome shotgun (WGS) entry which is preliminary data.</text>
</comment>
<keyword evidence="3" id="KW-1185">Reference proteome</keyword>
<reference evidence="2" key="2">
    <citation type="journal article" date="2020" name="Nat. Commun.">
        <title>Large-scale genome sequencing of mycorrhizal fungi provides insights into the early evolution of symbiotic traits.</title>
        <authorList>
            <person name="Miyauchi S."/>
            <person name="Kiss E."/>
            <person name="Kuo A."/>
            <person name="Drula E."/>
            <person name="Kohler A."/>
            <person name="Sanchez-Garcia M."/>
            <person name="Morin E."/>
            <person name="Andreopoulos B."/>
            <person name="Barry K.W."/>
            <person name="Bonito G."/>
            <person name="Buee M."/>
            <person name="Carver A."/>
            <person name="Chen C."/>
            <person name="Cichocki N."/>
            <person name="Clum A."/>
            <person name="Culley D."/>
            <person name="Crous P.W."/>
            <person name="Fauchery L."/>
            <person name="Girlanda M."/>
            <person name="Hayes R.D."/>
            <person name="Keri Z."/>
            <person name="LaButti K."/>
            <person name="Lipzen A."/>
            <person name="Lombard V."/>
            <person name="Magnuson J."/>
            <person name="Maillard F."/>
            <person name="Murat C."/>
            <person name="Nolan M."/>
            <person name="Ohm R.A."/>
            <person name="Pangilinan J."/>
            <person name="Pereira M.F."/>
            <person name="Perotto S."/>
            <person name="Peter M."/>
            <person name="Pfister S."/>
            <person name="Riley R."/>
            <person name="Sitrit Y."/>
            <person name="Stielow J.B."/>
            <person name="Szollosi G."/>
            <person name="Zifcakova L."/>
            <person name="Stursova M."/>
            <person name="Spatafora J.W."/>
            <person name="Tedersoo L."/>
            <person name="Vaario L.M."/>
            <person name="Yamada A."/>
            <person name="Yan M."/>
            <person name="Wang P."/>
            <person name="Xu J."/>
            <person name="Bruns T."/>
            <person name="Baldrian P."/>
            <person name="Vilgalys R."/>
            <person name="Dunand C."/>
            <person name="Henrissat B."/>
            <person name="Grigoriev I.V."/>
            <person name="Hibbett D."/>
            <person name="Nagy L.G."/>
            <person name="Martin F.M."/>
        </authorList>
    </citation>
    <scope>NUCLEOTIDE SEQUENCE</scope>
    <source>
        <strain evidence="2">Prilba</strain>
    </source>
</reference>
<evidence type="ECO:0000313" key="3">
    <source>
        <dbReference type="Proteomes" id="UP000759537"/>
    </source>
</evidence>
<evidence type="ECO:0000313" key="1">
    <source>
        <dbReference type="EMBL" id="KAF8462793.1"/>
    </source>
</evidence>
<dbReference type="Proteomes" id="UP000759537">
    <property type="component" value="Unassembled WGS sequence"/>
</dbReference>
<reference evidence="2" key="1">
    <citation type="submission" date="2019-10" db="EMBL/GenBank/DDBJ databases">
        <authorList>
            <consortium name="DOE Joint Genome Institute"/>
            <person name="Kuo A."/>
            <person name="Miyauchi S."/>
            <person name="Kiss E."/>
            <person name="Drula E."/>
            <person name="Kohler A."/>
            <person name="Sanchez-Garcia M."/>
            <person name="Andreopoulos B."/>
            <person name="Barry K.W."/>
            <person name="Bonito G."/>
            <person name="Buee M."/>
            <person name="Carver A."/>
            <person name="Chen C."/>
            <person name="Cichocki N."/>
            <person name="Clum A."/>
            <person name="Culley D."/>
            <person name="Crous P.W."/>
            <person name="Fauchery L."/>
            <person name="Girlanda M."/>
            <person name="Hayes R."/>
            <person name="Keri Z."/>
            <person name="LaButti K."/>
            <person name="Lipzen A."/>
            <person name="Lombard V."/>
            <person name="Magnuson J."/>
            <person name="Maillard F."/>
            <person name="Morin E."/>
            <person name="Murat C."/>
            <person name="Nolan M."/>
            <person name="Ohm R."/>
            <person name="Pangilinan J."/>
            <person name="Pereira M."/>
            <person name="Perotto S."/>
            <person name="Peter M."/>
            <person name="Riley R."/>
            <person name="Sitrit Y."/>
            <person name="Stielow B."/>
            <person name="Szollosi G."/>
            <person name="Zifcakova L."/>
            <person name="Stursova M."/>
            <person name="Spatafora J.W."/>
            <person name="Tedersoo L."/>
            <person name="Vaario L.-M."/>
            <person name="Yamada A."/>
            <person name="Yan M."/>
            <person name="Wang P."/>
            <person name="Xu J."/>
            <person name="Bruns T."/>
            <person name="Baldrian P."/>
            <person name="Vilgalys R."/>
            <person name="Henrissat B."/>
            <person name="Grigoriev I.V."/>
            <person name="Hibbett D."/>
            <person name="Nagy L.G."/>
            <person name="Martin F.M."/>
        </authorList>
    </citation>
    <scope>NUCLEOTIDE SEQUENCE</scope>
    <source>
        <strain evidence="2">Prilba</strain>
    </source>
</reference>
<gene>
    <name evidence="2" type="ORF">DFH94DRAFT_708689</name>
    <name evidence="1" type="ORF">DFH94DRAFT_787678</name>
</gene>
<name>A0A9P5N471_9AGAM</name>
<organism evidence="2 3">
    <name type="scientific">Russula ochroleuca</name>
    <dbReference type="NCBI Taxonomy" id="152965"/>
    <lineage>
        <taxon>Eukaryota</taxon>
        <taxon>Fungi</taxon>
        <taxon>Dikarya</taxon>
        <taxon>Basidiomycota</taxon>
        <taxon>Agaricomycotina</taxon>
        <taxon>Agaricomycetes</taxon>
        <taxon>Russulales</taxon>
        <taxon>Russulaceae</taxon>
        <taxon>Russula</taxon>
    </lineage>
</organism>
<protein>
    <submittedName>
        <fullName evidence="2">Uncharacterized protein</fullName>
    </submittedName>
</protein>
<evidence type="ECO:0000313" key="2">
    <source>
        <dbReference type="EMBL" id="KAF8485885.1"/>
    </source>
</evidence>
<accession>A0A9P5N471</accession>
<dbReference type="EMBL" id="WHVB01000002">
    <property type="protein sequence ID" value="KAF8485885.1"/>
    <property type="molecule type" value="Genomic_DNA"/>
</dbReference>
<dbReference type="EMBL" id="WHVB01000085">
    <property type="protein sequence ID" value="KAF8462793.1"/>
    <property type="molecule type" value="Genomic_DNA"/>
</dbReference>
<sequence length="204" mass="23620">MRSAGSMFVNMVIWGPSRGYSTRLCLEARRRNAIASGLFTQAITETMTLQQLRQRQGRQKAHAQQHWQHQAQQNQQHAMMEMNHALSGRCRSVEVWAVGSLNTSSTIHEQRDQTVRRLGTARNGREHGSRPAREVERCRHWGCELWDGLRWWWCVEGGVEGEVGRRVRDSSWCYWPRDAGHAVLYSTSCLHPCLHRQLITDDTK</sequence>
<dbReference type="AlphaFoldDB" id="A0A9P5N471"/>